<keyword evidence="2" id="KW-0732">Signal</keyword>
<dbReference type="SMART" id="SM00257">
    <property type="entry name" value="LysM"/>
    <property type="match status" value="4"/>
</dbReference>
<feature type="signal peptide" evidence="2">
    <location>
        <begin position="1"/>
        <end position="17"/>
    </location>
</feature>
<dbReference type="InterPro" id="IPR018392">
    <property type="entry name" value="LysM"/>
</dbReference>
<keyword evidence="1" id="KW-0175">Coiled coil</keyword>
<protein>
    <submittedName>
        <fullName evidence="4">LysM peptidoglycan-binding domain-containing protein</fullName>
    </submittedName>
</protein>
<feature type="domain" description="LysM" evidence="3">
    <location>
        <begin position="23"/>
        <end position="66"/>
    </location>
</feature>
<dbReference type="OrthoDB" id="2149800at2"/>
<dbReference type="EMBL" id="SRLH01000002">
    <property type="protein sequence ID" value="TGD59092.1"/>
    <property type="molecule type" value="Genomic_DNA"/>
</dbReference>
<feature type="coiled-coil region" evidence="1">
    <location>
        <begin position="257"/>
        <end position="294"/>
    </location>
</feature>
<dbReference type="Gene3D" id="3.10.350.10">
    <property type="entry name" value="LysM domain"/>
    <property type="match status" value="4"/>
</dbReference>
<keyword evidence="5" id="KW-1185">Reference proteome</keyword>
<dbReference type="PANTHER" id="PTHR33734:SF22">
    <property type="entry name" value="MEMBRANE-BOUND LYTIC MUREIN TRANSGLYCOSYLASE D"/>
    <property type="match status" value="1"/>
</dbReference>
<comment type="caution">
    <text evidence="4">The sequence shown here is derived from an EMBL/GenBank/DDBJ whole genome shotgun (WGS) entry which is preliminary data.</text>
</comment>
<proteinExistence type="predicted"/>
<reference evidence="4 5" key="1">
    <citation type="submission" date="2019-04" db="EMBL/GenBank/DDBJ databases">
        <title>Flavobacterium sp. strain DS2-A Genome sequencing and assembly.</title>
        <authorList>
            <person name="Kim I."/>
        </authorList>
    </citation>
    <scope>NUCLEOTIDE SEQUENCE [LARGE SCALE GENOMIC DNA]</scope>
    <source>
        <strain evidence="4 5">DS2-A</strain>
    </source>
</reference>
<evidence type="ECO:0000313" key="5">
    <source>
        <dbReference type="Proteomes" id="UP000297407"/>
    </source>
</evidence>
<dbReference type="RefSeq" id="WP_135525402.1">
    <property type="nucleotide sequence ID" value="NZ_SRLH01000002.1"/>
</dbReference>
<dbReference type="Proteomes" id="UP000297407">
    <property type="component" value="Unassembled WGS sequence"/>
</dbReference>
<dbReference type="InterPro" id="IPR036779">
    <property type="entry name" value="LysM_dom_sf"/>
</dbReference>
<feature type="domain" description="LysM" evidence="3">
    <location>
        <begin position="210"/>
        <end position="259"/>
    </location>
</feature>
<dbReference type="AlphaFoldDB" id="A0A4Z0LAN0"/>
<dbReference type="PROSITE" id="PS51782">
    <property type="entry name" value="LYSM"/>
    <property type="match status" value="4"/>
</dbReference>
<dbReference type="SUPFAM" id="SSF54106">
    <property type="entry name" value="LysM domain"/>
    <property type="match status" value="4"/>
</dbReference>
<dbReference type="CDD" id="cd00118">
    <property type="entry name" value="LysM"/>
    <property type="match status" value="4"/>
</dbReference>
<evidence type="ECO:0000313" key="4">
    <source>
        <dbReference type="EMBL" id="TGD59092.1"/>
    </source>
</evidence>
<sequence>MKKIVLLLLGVSNIAFAQQEKSFKHTVLPGETVAQISKKYNVPEKEVLQWNPGAEKGLQENTVLVIPNQQSISYLLKKADVDAVVYTQHQVTAKETLFGIAKQHNISVEALEKANSEILLNGLKEGQTLQIPGHNTAQAPSSGVTGNLHEVQPKETLFSIARMYNVSVKDLDELNAENLKEGLKIGQKIVIPNKKKTISGAARIINSETVFHTVLPKETKYSISKKYGISIEQLERQNPEIINGLIEGNQLAINTSAVKAKNENEELMIALAEKQAAAEKAKGQAAKIEDLEDRLTVQKELNKKMVTLNKLNINLNAIDETKTGSVEKLRLVLDANKKIQDVLIGKLDSLATTMENDLADLKNKEVETLEESKKLEKESYQNIGKTNELILQLKKDLAENRKIYTGIMSKVQRITVQENHEYKKKVKENLSSNDLASLSAIDKLSEGQLESEKKNEQLLAKIDLIGSEKNNELKRKISKATFYSSEAREYDDKLALVKLQRYQKNAAANDKDVASVTGEAPNAADIRKNLSAKTLDQNKLTKIEVLRNLNEPENGYYLVAGVFQEAKDRDAFAIQLTDSGETKTSFFYNVNNLSYYVYTQIVGTADEAIFEYNRKANKELFGNLFIVQVQKEQ</sequence>
<feature type="coiled-coil region" evidence="1">
    <location>
        <begin position="344"/>
        <end position="378"/>
    </location>
</feature>
<feature type="domain" description="LysM" evidence="3">
    <location>
        <begin position="147"/>
        <end position="191"/>
    </location>
</feature>
<dbReference type="GO" id="GO:0008932">
    <property type="term" value="F:lytic endotransglycosylase activity"/>
    <property type="evidence" value="ECO:0007669"/>
    <property type="project" value="TreeGrafter"/>
</dbReference>
<dbReference type="Pfam" id="PF01476">
    <property type="entry name" value="LysM"/>
    <property type="match status" value="4"/>
</dbReference>
<feature type="domain" description="LysM" evidence="3">
    <location>
        <begin position="87"/>
        <end position="131"/>
    </location>
</feature>
<organism evidence="4 5">
    <name type="scientific">Flavobacterium humi</name>
    <dbReference type="NCBI Taxonomy" id="2562683"/>
    <lineage>
        <taxon>Bacteria</taxon>
        <taxon>Pseudomonadati</taxon>
        <taxon>Bacteroidota</taxon>
        <taxon>Flavobacteriia</taxon>
        <taxon>Flavobacteriales</taxon>
        <taxon>Flavobacteriaceae</taxon>
        <taxon>Flavobacterium</taxon>
    </lineage>
</organism>
<accession>A0A4Z0LAN0</accession>
<evidence type="ECO:0000259" key="3">
    <source>
        <dbReference type="PROSITE" id="PS51782"/>
    </source>
</evidence>
<evidence type="ECO:0000256" key="2">
    <source>
        <dbReference type="SAM" id="SignalP"/>
    </source>
</evidence>
<feature type="chain" id="PRO_5021229415" evidence="2">
    <location>
        <begin position="18"/>
        <end position="633"/>
    </location>
</feature>
<name>A0A4Z0LAN0_9FLAO</name>
<gene>
    <name evidence="4" type="ORF">E4635_04365</name>
</gene>
<dbReference type="PANTHER" id="PTHR33734">
    <property type="entry name" value="LYSM DOMAIN-CONTAINING GPI-ANCHORED PROTEIN 2"/>
    <property type="match status" value="1"/>
</dbReference>
<evidence type="ECO:0000256" key="1">
    <source>
        <dbReference type="SAM" id="Coils"/>
    </source>
</evidence>